<dbReference type="SUPFAM" id="SSF48452">
    <property type="entry name" value="TPR-like"/>
    <property type="match status" value="2"/>
</dbReference>
<name>A0A0C1QTU5_9BACT</name>
<keyword evidence="2" id="KW-0949">S-adenosyl-L-methionine</keyword>
<evidence type="ECO:0000256" key="5">
    <source>
        <dbReference type="ARBA" id="ARBA00023014"/>
    </source>
</evidence>
<dbReference type="GO" id="GO:0005829">
    <property type="term" value="C:cytosol"/>
    <property type="evidence" value="ECO:0007669"/>
    <property type="project" value="TreeGrafter"/>
</dbReference>
<dbReference type="RefSeq" id="WP_039643488.1">
    <property type="nucleotide sequence ID" value="NZ_JXBL01000001.1"/>
</dbReference>
<feature type="domain" description="B12-binding" evidence="8">
    <location>
        <begin position="325"/>
        <end position="464"/>
    </location>
</feature>
<feature type="repeat" description="TPR" evidence="6">
    <location>
        <begin position="152"/>
        <end position="185"/>
    </location>
</feature>
<keyword evidence="11" id="KW-1185">Reference proteome</keyword>
<dbReference type="GO" id="GO:0051539">
    <property type="term" value="F:4 iron, 4 sulfur cluster binding"/>
    <property type="evidence" value="ECO:0007669"/>
    <property type="project" value="UniProtKB-KW"/>
</dbReference>
<dbReference type="InterPro" id="IPR019734">
    <property type="entry name" value="TPR_rpt"/>
</dbReference>
<keyword evidence="4" id="KW-0408">Iron</keyword>
<proteinExistence type="predicted"/>
<evidence type="ECO:0000313" key="10">
    <source>
        <dbReference type="EMBL" id="KIE41656.1"/>
    </source>
</evidence>
<evidence type="ECO:0000259" key="9">
    <source>
        <dbReference type="PROSITE" id="PS51918"/>
    </source>
</evidence>
<dbReference type="CDD" id="cd01335">
    <property type="entry name" value="Radical_SAM"/>
    <property type="match status" value="1"/>
</dbReference>
<dbReference type="PROSITE" id="PS51918">
    <property type="entry name" value="RADICAL_SAM"/>
    <property type="match status" value="1"/>
</dbReference>
<dbReference type="PANTHER" id="PTHR43409">
    <property type="entry name" value="ANAEROBIC MAGNESIUM-PROTOPORPHYRIN IX MONOMETHYL ESTER CYCLASE-RELATED"/>
    <property type="match status" value="1"/>
</dbReference>
<dbReference type="Proteomes" id="UP000031433">
    <property type="component" value="Unassembled WGS sequence"/>
</dbReference>
<dbReference type="InterPro" id="IPR058240">
    <property type="entry name" value="rSAM_sf"/>
</dbReference>
<dbReference type="PROSITE" id="PS51332">
    <property type="entry name" value="B12_BINDING"/>
    <property type="match status" value="1"/>
</dbReference>
<dbReference type="InterPro" id="IPR007197">
    <property type="entry name" value="rSAM"/>
</dbReference>
<comment type="caution">
    <text evidence="10">The sequence shown here is derived from an EMBL/GenBank/DDBJ whole genome shotgun (WGS) entry which is preliminary data.</text>
</comment>
<dbReference type="Gene3D" id="3.80.30.20">
    <property type="entry name" value="tm_1862 like domain"/>
    <property type="match status" value="1"/>
</dbReference>
<dbReference type="PROSITE" id="PS50005">
    <property type="entry name" value="TPR"/>
    <property type="match status" value="4"/>
</dbReference>
<dbReference type="CDD" id="cd02068">
    <property type="entry name" value="radical_SAM_B12_BD"/>
    <property type="match status" value="1"/>
</dbReference>
<evidence type="ECO:0000256" key="7">
    <source>
        <dbReference type="SAM" id="MobiDB-lite"/>
    </source>
</evidence>
<evidence type="ECO:0000313" key="11">
    <source>
        <dbReference type="Proteomes" id="UP000031433"/>
    </source>
</evidence>
<evidence type="ECO:0000259" key="8">
    <source>
        <dbReference type="PROSITE" id="PS51332"/>
    </source>
</evidence>
<feature type="repeat" description="TPR" evidence="6">
    <location>
        <begin position="84"/>
        <end position="117"/>
    </location>
</feature>
<accession>A0A0C1QTU5</accession>
<dbReference type="GO" id="GO:0003824">
    <property type="term" value="F:catalytic activity"/>
    <property type="evidence" value="ECO:0007669"/>
    <property type="project" value="InterPro"/>
</dbReference>
<dbReference type="SFLD" id="SFLDG01082">
    <property type="entry name" value="B12-binding_domain_containing"/>
    <property type="match status" value="1"/>
</dbReference>
<dbReference type="Gene3D" id="3.40.50.280">
    <property type="entry name" value="Cobalamin-binding domain"/>
    <property type="match status" value="1"/>
</dbReference>
<feature type="region of interest" description="Disordered" evidence="7">
    <location>
        <begin position="234"/>
        <end position="294"/>
    </location>
</feature>
<dbReference type="Pfam" id="PF02310">
    <property type="entry name" value="B12-binding"/>
    <property type="match status" value="1"/>
</dbReference>
<dbReference type="InterPro" id="IPR006638">
    <property type="entry name" value="Elp3/MiaA/NifB-like_rSAM"/>
</dbReference>
<dbReference type="EMBL" id="JXBL01000001">
    <property type="protein sequence ID" value="KIE41656.1"/>
    <property type="molecule type" value="Genomic_DNA"/>
</dbReference>
<dbReference type="SMART" id="SM00028">
    <property type="entry name" value="TPR"/>
    <property type="match status" value="7"/>
</dbReference>
<dbReference type="InterPro" id="IPR011990">
    <property type="entry name" value="TPR-like_helical_dom_sf"/>
</dbReference>
<evidence type="ECO:0000256" key="2">
    <source>
        <dbReference type="ARBA" id="ARBA00022691"/>
    </source>
</evidence>
<dbReference type="Pfam" id="PF00515">
    <property type="entry name" value="TPR_1"/>
    <property type="match status" value="1"/>
</dbReference>
<evidence type="ECO:0000256" key="1">
    <source>
        <dbReference type="ARBA" id="ARBA00001966"/>
    </source>
</evidence>
<organism evidence="10 11">
    <name type="scientific">Geobacter soli</name>
    <dbReference type="NCBI Taxonomy" id="1510391"/>
    <lineage>
        <taxon>Bacteria</taxon>
        <taxon>Pseudomonadati</taxon>
        <taxon>Thermodesulfobacteriota</taxon>
        <taxon>Desulfuromonadia</taxon>
        <taxon>Geobacterales</taxon>
        <taxon>Geobacteraceae</taxon>
        <taxon>Geobacter</taxon>
    </lineage>
</organism>
<dbReference type="SUPFAM" id="SSF52242">
    <property type="entry name" value="Cobalamin (vitamin B12)-binding domain"/>
    <property type="match status" value="1"/>
</dbReference>
<feature type="domain" description="Radical SAM core" evidence="9">
    <location>
        <begin position="496"/>
        <end position="722"/>
    </location>
</feature>
<keyword evidence="5" id="KW-0411">Iron-sulfur</keyword>
<dbReference type="PROSITE" id="PS50293">
    <property type="entry name" value="TPR_REGION"/>
    <property type="match status" value="1"/>
</dbReference>
<reference evidence="10 11" key="1">
    <citation type="submission" date="2015-01" db="EMBL/GenBank/DDBJ databases">
        <title>Genome sequence of the anaerobic bacterium Geobacter soli GSS01, a dissimilatory Fe(III) reducer from soil.</title>
        <authorList>
            <person name="Yang G."/>
            <person name="Zhou S."/>
        </authorList>
    </citation>
    <scope>NUCLEOTIDE SEQUENCE [LARGE SCALE GENOMIC DNA]</scope>
    <source>
        <strain evidence="10 11">GSS01</strain>
    </source>
</reference>
<protein>
    <submittedName>
        <fullName evidence="10">Radical SAM protein</fullName>
    </submittedName>
</protein>
<evidence type="ECO:0000256" key="4">
    <source>
        <dbReference type="ARBA" id="ARBA00023004"/>
    </source>
</evidence>
<feature type="repeat" description="TPR" evidence="6">
    <location>
        <begin position="118"/>
        <end position="151"/>
    </location>
</feature>
<dbReference type="Gene3D" id="1.25.40.10">
    <property type="entry name" value="Tetratricopeptide repeat domain"/>
    <property type="match status" value="3"/>
</dbReference>
<dbReference type="InterPro" id="IPR036724">
    <property type="entry name" value="Cobalamin-bd_sf"/>
</dbReference>
<sequence>MNRKLRRANLKASEPTPHEIGNVINSMRQGRYEEAAHRAKGLTERFPDHGFGWKILGTCTLLLGRNGDALPLFLKAAGLLPEDPDIHCNIGIIYYELNQLNEAEYYCRYALKLRPNDAIAHNNLGNILSSLGRLDEAEACFRRAMENNPDLAQAHYNLGCTLQTLGRLEEAESCHRRAVAIRPSYEEAYASLGNVLKEMGRLDEALESWKLSLAHQEDWTNALQRLTNPLLMDGDLTRGPEYPAADAAEGQPHPSPRELSSHLAASSVESLDRKYRVPSHEHDGSAEAGALAKRDGNAPRPLRIVLIYPPLWQIPSADLNVPEGMPFGPPATAGGPVAISRELKTITQGVLSIAAQAKKAGHDVRVYNLFNAPWADIVALIAETGADVYGVSGYNSNRRGMGALCALIRQYHPHAHITVGGPFATTLPLETLRYYRAIDTVVIGEGEETFMELLDHIRSHRPAVGIPGTAWRNGDEVALGPLRPRISDLDTLASHFDYYSSNIVMTSRGCPSKCSFCGNPVLWGRKIRFYSTDYCIDMFRKALARLPVPYLMIADDTFTANQQRTLKMCDAIIGNKLDVLWSCSTRVDAMEDEVLHRMRRAGCQEIMIGVESGSPEILDRMHKGITPEMVLTVTRAAKKYGMLVHYYMIVINRGETPDTLQASIDLIRAGRPNSYDLTPLMFLPGTEDYGHLCQQQGLTSDIFFRNDFMDISVERKRKKDLDTVMQHVYCSIGTIGGYEYTVAEREAVATLLPDVPAVHVELANAYLRAGLFDKATAALTRAEELGFPIGNIILNQHACSALARNQIDTSLDFLERACRSFPDSTVKGNYDKLMAWIDSRATGHVKPCLLCDSVRAQDFVFRADETASGLPVLQ</sequence>
<dbReference type="InterPro" id="IPR006158">
    <property type="entry name" value="Cobalamin-bd"/>
</dbReference>
<keyword evidence="3" id="KW-0479">Metal-binding</keyword>
<dbReference type="InterPro" id="IPR051198">
    <property type="entry name" value="BchE-like"/>
</dbReference>
<gene>
    <name evidence="10" type="ORF">SE37_02950</name>
</gene>
<dbReference type="GO" id="GO:0031419">
    <property type="term" value="F:cobalamin binding"/>
    <property type="evidence" value="ECO:0007669"/>
    <property type="project" value="InterPro"/>
</dbReference>
<feature type="repeat" description="TPR" evidence="6">
    <location>
        <begin position="186"/>
        <end position="219"/>
    </location>
</feature>
<dbReference type="SMART" id="SM00729">
    <property type="entry name" value="Elp3"/>
    <property type="match status" value="1"/>
</dbReference>
<evidence type="ECO:0000256" key="3">
    <source>
        <dbReference type="ARBA" id="ARBA00022723"/>
    </source>
</evidence>
<dbReference type="SFLD" id="SFLDS00029">
    <property type="entry name" value="Radical_SAM"/>
    <property type="match status" value="1"/>
</dbReference>
<dbReference type="Pfam" id="PF13432">
    <property type="entry name" value="TPR_16"/>
    <property type="match status" value="1"/>
</dbReference>
<feature type="compositionally biased region" description="Basic and acidic residues" evidence="7">
    <location>
        <begin position="270"/>
        <end position="285"/>
    </location>
</feature>
<dbReference type="PANTHER" id="PTHR43409:SF16">
    <property type="entry name" value="SLR0320 PROTEIN"/>
    <property type="match status" value="1"/>
</dbReference>
<dbReference type="AlphaFoldDB" id="A0A0C1QTU5"/>
<evidence type="ECO:0000256" key="6">
    <source>
        <dbReference type="PROSITE-ProRule" id="PRU00339"/>
    </source>
</evidence>
<feature type="region of interest" description="Disordered" evidence="7">
    <location>
        <begin position="1"/>
        <end position="20"/>
    </location>
</feature>
<dbReference type="InterPro" id="IPR023404">
    <property type="entry name" value="rSAM_horseshoe"/>
</dbReference>
<dbReference type="GO" id="GO:0046872">
    <property type="term" value="F:metal ion binding"/>
    <property type="evidence" value="ECO:0007669"/>
    <property type="project" value="UniProtKB-KW"/>
</dbReference>
<dbReference type="Pfam" id="PF13424">
    <property type="entry name" value="TPR_12"/>
    <property type="match status" value="1"/>
</dbReference>
<dbReference type="Pfam" id="PF04055">
    <property type="entry name" value="Radical_SAM"/>
    <property type="match status" value="1"/>
</dbReference>
<dbReference type="SFLD" id="SFLDG01123">
    <property type="entry name" value="methyltransferase_(Class_B)"/>
    <property type="match status" value="1"/>
</dbReference>
<dbReference type="InterPro" id="IPR034466">
    <property type="entry name" value="Methyltransferase_Class_B"/>
</dbReference>
<comment type="cofactor">
    <cofactor evidence="1">
        <name>[4Fe-4S] cluster</name>
        <dbReference type="ChEBI" id="CHEBI:49883"/>
    </cofactor>
</comment>
<keyword evidence="6" id="KW-0802">TPR repeat</keyword>
<dbReference type="SUPFAM" id="SSF102114">
    <property type="entry name" value="Radical SAM enzymes"/>
    <property type="match status" value="1"/>
</dbReference>